<dbReference type="EMBL" id="SMUV01000061">
    <property type="protein sequence ID" value="TDK49649.1"/>
    <property type="molecule type" value="Genomic_DNA"/>
</dbReference>
<reference evidence="2 3" key="1">
    <citation type="submission" date="2019-03" db="EMBL/GenBank/DDBJ databases">
        <title>Ruegeria lutea sp. nov., a novel strain, isolated from marine sediment, the Masan Bay, South Korea.</title>
        <authorList>
            <person name="Kim J."/>
            <person name="Kim D.-Y."/>
            <person name="Lee S.-S."/>
        </authorList>
    </citation>
    <scope>NUCLEOTIDE SEQUENCE [LARGE SCALE GENOMIC DNA]</scope>
    <source>
        <strain evidence="2 3">318-1</strain>
    </source>
</reference>
<feature type="transmembrane region" description="Helical" evidence="1">
    <location>
        <begin position="60"/>
        <end position="84"/>
    </location>
</feature>
<dbReference type="AlphaFoldDB" id="A0A4R5VBU4"/>
<sequence length="138" mass="14955">MARLIDCSIEDVAGCQLLVDWKGRLQVRLPKGWKVQKYSGDDIASIREIDEEQYRSGGRAVAGAIIGGVLTGGVGFLAGAAIGGRRRKTASYLMTFNDGHHVAFEEKSSSVVKFLSQRVEAGKIKELTATQEIPETDT</sequence>
<keyword evidence="1" id="KW-0812">Transmembrane</keyword>
<proteinExistence type="predicted"/>
<keyword evidence="1" id="KW-1133">Transmembrane helix</keyword>
<keyword evidence="3" id="KW-1185">Reference proteome</keyword>
<comment type="caution">
    <text evidence="2">The sequence shown here is derived from an EMBL/GenBank/DDBJ whole genome shotgun (WGS) entry which is preliminary data.</text>
</comment>
<name>A0A4R5VBU4_9RHOB</name>
<dbReference type="OrthoDB" id="7874409at2"/>
<protein>
    <submittedName>
        <fullName evidence="2">Uncharacterized protein</fullName>
    </submittedName>
</protein>
<evidence type="ECO:0000256" key="1">
    <source>
        <dbReference type="SAM" id="Phobius"/>
    </source>
</evidence>
<dbReference type="RefSeq" id="WP_133359337.1">
    <property type="nucleotide sequence ID" value="NZ_SMUV01000061.1"/>
</dbReference>
<gene>
    <name evidence="2" type="ORF">E1832_08620</name>
</gene>
<keyword evidence="1" id="KW-0472">Membrane</keyword>
<dbReference type="Proteomes" id="UP000295301">
    <property type="component" value="Unassembled WGS sequence"/>
</dbReference>
<organism evidence="2 3">
    <name type="scientific">Antarcticimicrobium luteum</name>
    <dbReference type="NCBI Taxonomy" id="2547397"/>
    <lineage>
        <taxon>Bacteria</taxon>
        <taxon>Pseudomonadati</taxon>
        <taxon>Pseudomonadota</taxon>
        <taxon>Alphaproteobacteria</taxon>
        <taxon>Rhodobacterales</taxon>
        <taxon>Paracoccaceae</taxon>
        <taxon>Antarcticimicrobium</taxon>
    </lineage>
</organism>
<evidence type="ECO:0000313" key="2">
    <source>
        <dbReference type="EMBL" id="TDK49649.1"/>
    </source>
</evidence>
<evidence type="ECO:0000313" key="3">
    <source>
        <dbReference type="Proteomes" id="UP000295301"/>
    </source>
</evidence>
<accession>A0A4R5VBU4</accession>